<dbReference type="SUPFAM" id="SSF48371">
    <property type="entry name" value="ARM repeat"/>
    <property type="match status" value="1"/>
</dbReference>
<proteinExistence type="predicted"/>
<keyword evidence="2" id="KW-1185">Reference proteome</keyword>
<organism evidence="1 2">
    <name type="scientific">Cellulophaga baltica</name>
    <dbReference type="NCBI Taxonomy" id="76594"/>
    <lineage>
        <taxon>Bacteria</taxon>
        <taxon>Pseudomonadati</taxon>
        <taxon>Bacteroidota</taxon>
        <taxon>Flavobacteriia</taxon>
        <taxon>Flavobacteriales</taxon>
        <taxon>Flavobacteriaceae</taxon>
        <taxon>Cellulophaga</taxon>
    </lineage>
</organism>
<sequence length="271" mass="31051">MVSEEIKNRKGARKIQDIPKDVLDLLNKGKIPTVNLTEWLAVNQSDLIKSIFPEIGLKDSIASITKAIGQQKKPSTMGSIKLIGLHLYEYCRQSKTLGSTIELLSNHESDTIRCYATYLIALNTKLNISEKLEQSRKLIADKHFGVREIVWMALRPEIEKKLSESFKILSKWTNDPDENIRRFTTESTRPRGVWCKHIEELKENPEQALQILESLKSDKSKYVQDSVGNWINDASKSKPEFVIGLCKKWESESPTAETEKIIKRALRTIRK</sequence>
<name>A0A1G7MEH8_9FLAO</name>
<evidence type="ECO:0000313" key="1">
    <source>
        <dbReference type="EMBL" id="SDF59600.1"/>
    </source>
</evidence>
<gene>
    <name evidence="1" type="ORF">SAMN04487992_1451</name>
</gene>
<dbReference type="AlphaFoldDB" id="A0A1G7MEH8"/>
<dbReference type="InterPro" id="IPR014825">
    <property type="entry name" value="DNA_alkylation"/>
</dbReference>
<dbReference type="Proteomes" id="UP000182114">
    <property type="component" value="Unassembled WGS sequence"/>
</dbReference>
<protein>
    <submittedName>
        <fullName evidence="1">3-methyladenine DNA glycosylase AlkC</fullName>
    </submittedName>
</protein>
<dbReference type="Pfam" id="PF08713">
    <property type="entry name" value="DNA_alkylation"/>
    <property type="match status" value="1"/>
</dbReference>
<dbReference type="InterPro" id="IPR016024">
    <property type="entry name" value="ARM-type_fold"/>
</dbReference>
<reference evidence="2" key="1">
    <citation type="submission" date="2016-10" db="EMBL/GenBank/DDBJ databases">
        <authorList>
            <person name="Varghese N."/>
            <person name="Submissions S."/>
        </authorList>
    </citation>
    <scope>NUCLEOTIDE SEQUENCE [LARGE SCALE GENOMIC DNA]</scope>
    <source>
        <strain evidence="2">DSM 24729</strain>
    </source>
</reference>
<evidence type="ECO:0000313" key="2">
    <source>
        <dbReference type="Proteomes" id="UP000182114"/>
    </source>
</evidence>
<dbReference type="EMBL" id="FNBD01000045">
    <property type="protein sequence ID" value="SDF59600.1"/>
    <property type="molecule type" value="Genomic_DNA"/>
</dbReference>
<accession>A0A1G7MEH8</accession>
<dbReference type="RefSeq" id="WP_074539653.1">
    <property type="nucleotide sequence ID" value="NZ_FNBD01000045.1"/>
</dbReference>
<dbReference type="Gene3D" id="1.25.40.290">
    <property type="entry name" value="ARM repeat domains"/>
    <property type="match status" value="1"/>
</dbReference>